<keyword evidence="1" id="KW-1133">Transmembrane helix</keyword>
<reference evidence="2 3" key="1">
    <citation type="submission" date="2017-08" db="EMBL/GenBank/DDBJ databases">
        <title>Infants hospitalized years apart are colonized by the same room-sourced microbial strains.</title>
        <authorList>
            <person name="Brooks B."/>
            <person name="Olm M.R."/>
            <person name="Firek B.A."/>
            <person name="Baker R."/>
            <person name="Thomas B.C."/>
            <person name="Morowitz M.J."/>
            <person name="Banfield J.F."/>
        </authorList>
    </citation>
    <scope>NUCLEOTIDE SEQUENCE [LARGE SCALE GENOMIC DNA]</scope>
    <source>
        <strain evidence="2">S2_018_000_R2_104</strain>
    </source>
</reference>
<name>A0A2W5A240_9BACT</name>
<feature type="non-terminal residue" evidence="2">
    <location>
        <position position="221"/>
    </location>
</feature>
<dbReference type="AlphaFoldDB" id="A0A2W5A240"/>
<evidence type="ECO:0000256" key="1">
    <source>
        <dbReference type="SAM" id="Phobius"/>
    </source>
</evidence>
<keyword evidence="1" id="KW-0812">Transmembrane</keyword>
<evidence type="ECO:0000313" key="2">
    <source>
        <dbReference type="EMBL" id="PZO86519.1"/>
    </source>
</evidence>
<organism evidence="2 3">
    <name type="scientific">Micavibrio aeruginosavorus</name>
    <dbReference type="NCBI Taxonomy" id="349221"/>
    <lineage>
        <taxon>Bacteria</taxon>
        <taxon>Pseudomonadati</taxon>
        <taxon>Bdellovibrionota</taxon>
        <taxon>Bdellovibrionia</taxon>
        <taxon>Bdellovibrionales</taxon>
        <taxon>Pseudobdellovibrionaceae</taxon>
        <taxon>Micavibrio</taxon>
    </lineage>
</organism>
<comment type="caution">
    <text evidence="2">The sequence shown here is derived from an EMBL/GenBank/DDBJ whole genome shotgun (WGS) entry which is preliminary data.</text>
</comment>
<dbReference type="Proteomes" id="UP000249557">
    <property type="component" value="Unassembled WGS sequence"/>
</dbReference>
<proteinExistence type="predicted"/>
<accession>A0A2W5A240</accession>
<sequence>MRDFIETFELAARIALFILSISVGVVVLLAGTKQALAASLRGDSVIAGEHIRLGDIFENTKNADYVLGPAPQPGKEMVLNAKTLYRIASSLNVDWNPSSSMDQIILRREAAVIPSAEITSALEQNVRKSGVDTSFSIAYISAPEDIILPAGEDETVEVSAFNFNPQNDFFTAVVVSPSAKNPLKRINVSGRVERLIAVPVLKNSLKNGDVIGSLDIDFIEL</sequence>
<evidence type="ECO:0008006" key="4">
    <source>
        <dbReference type="Google" id="ProtNLM"/>
    </source>
</evidence>
<feature type="transmembrane region" description="Helical" evidence="1">
    <location>
        <begin position="12"/>
        <end position="31"/>
    </location>
</feature>
<evidence type="ECO:0000313" key="3">
    <source>
        <dbReference type="Proteomes" id="UP000249557"/>
    </source>
</evidence>
<protein>
    <recommendedName>
        <fullName evidence="4">SAF domain-containing protein</fullName>
    </recommendedName>
</protein>
<keyword evidence="1" id="KW-0472">Membrane</keyword>
<gene>
    <name evidence="2" type="ORF">DI626_06300</name>
</gene>
<dbReference type="EMBL" id="QFNK01000111">
    <property type="protein sequence ID" value="PZO86519.1"/>
    <property type="molecule type" value="Genomic_DNA"/>
</dbReference>